<dbReference type="Proteomes" id="UP000799779">
    <property type="component" value="Unassembled WGS sequence"/>
</dbReference>
<evidence type="ECO:0000256" key="5">
    <source>
        <dbReference type="RuleBase" id="RU004466"/>
    </source>
</evidence>
<dbReference type="EC" id="2.5.1.29" evidence="1"/>
<keyword evidence="7" id="KW-1185">Reference proteome</keyword>
<organism evidence="6 7">
    <name type="scientific">Amniculicola lignicola CBS 123094</name>
    <dbReference type="NCBI Taxonomy" id="1392246"/>
    <lineage>
        <taxon>Eukaryota</taxon>
        <taxon>Fungi</taxon>
        <taxon>Dikarya</taxon>
        <taxon>Ascomycota</taxon>
        <taxon>Pezizomycotina</taxon>
        <taxon>Dothideomycetes</taxon>
        <taxon>Pleosporomycetidae</taxon>
        <taxon>Pleosporales</taxon>
        <taxon>Amniculicolaceae</taxon>
        <taxon>Amniculicola</taxon>
    </lineage>
</organism>
<sequence length="332" mass="37413">MSSFLPTTLFLIFGFFIKHFSSVLALFNNRAKGGSAKPLPAPEKQAVDCPYEYILNIYGHHHFKKIIAFLDPNLEKNDPQKHTLILDILDAVHFGAILVDDVADGSTLRKGQPAAHHIYGSAETVNRAYLVIYEATLKIQQQRPEMMPFLTECVTQIHKGQDIALVWRRDGFELPYNVEDALKAYRHSAWLKTGALFMLVGQLITLSHDKDDLMSDYGWYCQLQNDCKNVFSSDVVSAKGALAEDLINGEYSYPILVGLYAAKPVSKPIADVFNRKDKSKSASNKALNRACNALQSEEVRSVCLRELEEIRARNQQFSLLWGRSEKMKLSAN</sequence>
<keyword evidence="3" id="KW-0479">Metal-binding</keyword>
<gene>
    <name evidence="6" type="ORF">P154DRAFT_472617</name>
</gene>
<dbReference type="OrthoDB" id="6921389at2759"/>
<dbReference type="InterPro" id="IPR000092">
    <property type="entry name" value="Polyprenyl_synt"/>
</dbReference>
<dbReference type="PANTHER" id="PTHR12001:SF44">
    <property type="entry name" value="GERANYLGERANYL PYROPHOSPHATE SYNTHASE"/>
    <property type="match status" value="1"/>
</dbReference>
<evidence type="ECO:0000256" key="1">
    <source>
        <dbReference type="ARBA" id="ARBA00012382"/>
    </source>
</evidence>
<keyword evidence="2 5" id="KW-0808">Transferase</keyword>
<dbReference type="Pfam" id="PF00348">
    <property type="entry name" value="polyprenyl_synt"/>
    <property type="match status" value="1"/>
</dbReference>
<keyword evidence="4" id="KW-0460">Magnesium</keyword>
<dbReference type="GO" id="GO:0004311">
    <property type="term" value="F:geranylgeranyl diphosphate synthase activity"/>
    <property type="evidence" value="ECO:0007669"/>
    <property type="project" value="UniProtKB-EC"/>
</dbReference>
<dbReference type="GO" id="GO:0043386">
    <property type="term" value="P:mycotoxin biosynthetic process"/>
    <property type="evidence" value="ECO:0007669"/>
    <property type="project" value="UniProtKB-ARBA"/>
</dbReference>
<dbReference type="SUPFAM" id="SSF48576">
    <property type="entry name" value="Terpenoid synthases"/>
    <property type="match status" value="1"/>
</dbReference>
<dbReference type="Gene3D" id="1.10.600.10">
    <property type="entry name" value="Farnesyl Diphosphate Synthase"/>
    <property type="match status" value="1"/>
</dbReference>
<evidence type="ECO:0000313" key="6">
    <source>
        <dbReference type="EMBL" id="KAF1996432.1"/>
    </source>
</evidence>
<dbReference type="GO" id="GO:0046165">
    <property type="term" value="P:alcohol biosynthetic process"/>
    <property type="evidence" value="ECO:0007669"/>
    <property type="project" value="UniProtKB-ARBA"/>
</dbReference>
<name>A0A6A5W3E5_9PLEO</name>
<accession>A0A6A5W3E5</accession>
<reference evidence="6" key="1">
    <citation type="journal article" date="2020" name="Stud. Mycol.">
        <title>101 Dothideomycetes genomes: a test case for predicting lifestyles and emergence of pathogens.</title>
        <authorList>
            <person name="Haridas S."/>
            <person name="Albert R."/>
            <person name="Binder M."/>
            <person name="Bloem J."/>
            <person name="Labutti K."/>
            <person name="Salamov A."/>
            <person name="Andreopoulos B."/>
            <person name="Baker S."/>
            <person name="Barry K."/>
            <person name="Bills G."/>
            <person name="Bluhm B."/>
            <person name="Cannon C."/>
            <person name="Castanera R."/>
            <person name="Culley D."/>
            <person name="Daum C."/>
            <person name="Ezra D."/>
            <person name="Gonzalez J."/>
            <person name="Henrissat B."/>
            <person name="Kuo A."/>
            <person name="Liang C."/>
            <person name="Lipzen A."/>
            <person name="Lutzoni F."/>
            <person name="Magnuson J."/>
            <person name="Mondo S."/>
            <person name="Nolan M."/>
            <person name="Ohm R."/>
            <person name="Pangilinan J."/>
            <person name="Park H.-J."/>
            <person name="Ramirez L."/>
            <person name="Alfaro M."/>
            <person name="Sun H."/>
            <person name="Tritt A."/>
            <person name="Yoshinaga Y."/>
            <person name="Zwiers L.-H."/>
            <person name="Turgeon B."/>
            <person name="Goodwin S."/>
            <person name="Spatafora J."/>
            <person name="Crous P."/>
            <person name="Grigoriev I."/>
        </authorList>
    </citation>
    <scope>NUCLEOTIDE SEQUENCE</scope>
    <source>
        <strain evidence="6">CBS 123094</strain>
    </source>
</reference>
<evidence type="ECO:0000313" key="7">
    <source>
        <dbReference type="Proteomes" id="UP000799779"/>
    </source>
</evidence>
<dbReference type="PANTHER" id="PTHR12001">
    <property type="entry name" value="GERANYLGERANYL PYROPHOSPHATE SYNTHASE"/>
    <property type="match status" value="1"/>
</dbReference>
<comment type="similarity">
    <text evidence="5">Belongs to the FPP/GGPP synthase family.</text>
</comment>
<dbReference type="CDD" id="cd00867">
    <property type="entry name" value="Trans_IPPS"/>
    <property type="match status" value="1"/>
</dbReference>
<evidence type="ECO:0000256" key="3">
    <source>
        <dbReference type="ARBA" id="ARBA00022723"/>
    </source>
</evidence>
<dbReference type="GO" id="GO:0046872">
    <property type="term" value="F:metal ion binding"/>
    <property type="evidence" value="ECO:0007669"/>
    <property type="project" value="UniProtKB-KW"/>
</dbReference>
<evidence type="ECO:0000256" key="2">
    <source>
        <dbReference type="ARBA" id="ARBA00022679"/>
    </source>
</evidence>
<proteinExistence type="inferred from homology"/>
<dbReference type="GO" id="GO:0008299">
    <property type="term" value="P:isoprenoid biosynthetic process"/>
    <property type="evidence" value="ECO:0007669"/>
    <property type="project" value="InterPro"/>
</dbReference>
<dbReference type="AlphaFoldDB" id="A0A6A5W3E5"/>
<protein>
    <recommendedName>
        <fullName evidence="1">geranylgeranyl diphosphate synthase</fullName>
        <ecNumber evidence="1">2.5.1.29</ecNumber>
    </recommendedName>
</protein>
<evidence type="ECO:0000256" key="4">
    <source>
        <dbReference type="ARBA" id="ARBA00022842"/>
    </source>
</evidence>
<dbReference type="EMBL" id="ML977625">
    <property type="protein sequence ID" value="KAF1996432.1"/>
    <property type="molecule type" value="Genomic_DNA"/>
</dbReference>
<dbReference type="InterPro" id="IPR008949">
    <property type="entry name" value="Isoprenoid_synthase_dom_sf"/>
</dbReference>